<evidence type="ECO:0000313" key="11">
    <source>
        <dbReference type="EMBL" id="WZL70401.1"/>
    </source>
</evidence>
<evidence type="ECO:0000256" key="2">
    <source>
        <dbReference type="ARBA" id="ARBA00006739"/>
    </source>
</evidence>
<protein>
    <recommendedName>
        <fullName evidence="7">Glucosyl-3-phosphoglycerate synthase</fullName>
        <ecNumber evidence="6">2.4.1.266</ecNumber>
    </recommendedName>
</protein>
<comment type="catalytic activity">
    <reaction evidence="8">
        <text>(2R)-3-phosphoglycerate + UDP-alpha-D-glucose = (2R)-2-O-(alpha-D-glucopyranosyl)-3-phospho-glycerate + UDP + H(+)</text>
        <dbReference type="Rhea" id="RHEA:31319"/>
        <dbReference type="ChEBI" id="CHEBI:15378"/>
        <dbReference type="ChEBI" id="CHEBI:58223"/>
        <dbReference type="ChEBI" id="CHEBI:58272"/>
        <dbReference type="ChEBI" id="CHEBI:58885"/>
        <dbReference type="ChEBI" id="CHEBI:62600"/>
        <dbReference type="EC" id="2.4.1.266"/>
    </reaction>
    <physiologicalReaction direction="left-to-right" evidence="8">
        <dbReference type="Rhea" id="RHEA:31320"/>
    </physiologicalReaction>
</comment>
<evidence type="ECO:0000256" key="9">
    <source>
        <dbReference type="ARBA" id="ARBA00048997"/>
    </source>
</evidence>
<evidence type="ECO:0000259" key="10">
    <source>
        <dbReference type="Pfam" id="PF00535"/>
    </source>
</evidence>
<dbReference type="InterPro" id="IPR001173">
    <property type="entry name" value="Glyco_trans_2-like"/>
</dbReference>
<dbReference type="Pfam" id="PF00535">
    <property type="entry name" value="Glycos_transf_2"/>
    <property type="match status" value="1"/>
</dbReference>
<evidence type="ECO:0000256" key="7">
    <source>
        <dbReference type="ARBA" id="ARBA00040894"/>
    </source>
</evidence>
<evidence type="ECO:0000313" key="12">
    <source>
        <dbReference type="Proteomes" id="UP001486565"/>
    </source>
</evidence>
<name>A0ABZ2Y4Y4_9FIRM</name>
<dbReference type="PANTHER" id="PTHR48090:SF10">
    <property type="entry name" value="GLUCOSYL-3-PHOSPHOGLYCERATE SYNTHASE"/>
    <property type="match status" value="1"/>
</dbReference>
<keyword evidence="3" id="KW-0328">Glycosyltransferase</keyword>
<evidence type="ECO:0000256" key="3">
    <source>
        <dbReference type="ARBA" id="ARBA00022676"/>
    </source>
</evidence>
<dbReference type="InterPro" id="IPR050256">
    <property type="entry name" value="Glycosyltransferase_2"/>
</dbReference>
<dbReference type="RefSeq" id="WP_341877365.1">
    <property type="nucleotide sequence ID" value="NZ_CP121687.1"/>
</dbReference>
<gene>
    <name evidence="11" type="ORF">QBE51_02390</name>
</gene>
<dbReference type="Proteomes" id="UP001486565">
    <property type="component" value="Chromosome"/>
</dbReference>
<proteinExistence type="inferred from homology"/>
<evidence type="ECO:0000256" key="4">
    <source>
        <dbReference type="ARBA" id="ARBA00022679"/>
    </source>
</evidence>
<sequence length="235" mass="26414">MEKKVSVIIPAYNEEKRIEATIRGLIEPDMEVIGEIIVVDDGSKDQTREKVLRVQSDYVFCISLPQNCGKGAALRKGLEVAKFPIIAFLDGDLGYTSKEVIKLIEPVYYDEADVTIAAFPTPSIKGGFGIVKKVSQKGVKLLTGKSVQNPICGQRVFNKTVLSNIEIPDGFGVEIGMMIDILNQNLRVREIPVLMNHRETKRDISGFIHRGKELIDIVRILAKKYYKHKTIVDRW</sequence>
<keyword evidence="12" id="KW-1185">Reference proteome</keyword>
<evidence type="ECO:0000256" key="1">
    <source>
        <dbReference type="ARBA" id="ARBA00001946"/>
    </source>
</evidence>
<evidence type="ECO:0000256" key="8">
    <source>
        <dbReference type="ARBA" id="ARBA00048689"/>
    </source>
</evidence>
<keyword evidence="4" id="KW-0808">Transferase</keyword>
<feature type="domain" description="Glycosyltransferase 2-like" evidence="10">
    <location>
        <begin position="6"/>
        <end position="163"/>
    </location>
</feature>
<comment type="catalytic activity">
    <reaction evidence="9">
        <text>an NDP-alpha-D-glucose + (2R)-3-phosphoglycerate = (2R)-2-O-(alpha-D-glucopyranosyl)-3-phospho-glycerate + a ribonucleoside 5'-diphosphate + H(+)</text>
        <dbReference type="Rhea" id="RHEA:47244"/>
        <dbReference type="ChEBI" id="CHEBI:15378"/>
        <dbReference type="ChEBI" id="CHEBI:57930"/>
        <dbReference type="ChEBI" id="CHEBI:58272"/>
        <dbReference type="ChEBI" id="CHEBI:62600"/>
        <dbReference type="ChEBI" id="CHEBI:76533"/>
        <dbReference type="EC" id="2.4.1.266"/>
    </reaction>
    <physiologicalReaction direction="left-to-right" evidence="9">
        <dbReference type="Rhea" id="RHEA:47245"/>
    </physiologicalReaction>
</comment>
<dbReference type="SUPFAM" id="SSF53448">
    <property type="entry name" value="Nucleotide-diphospho-sugar transferases"/>
    <property type="match status" value="1"/>
</dbReference>
<dbReference type="InterPro" id="IPR029044">
    <property type="entry name" value="Nucleotide-diphossugar_trans"/>
</dbReference>
<dbReference type="Gene3D" id="3.90.550.10">
    <property type="entry name" value="Spore Coat Polysaccharide Biosynthesis Protein SpsA, Chain A"/>
    <property type="match status" value="1"/>
</dbReference>
<comment type="cofactor">
    <cofactor evidence="1">
        <name>Mg(2+)</name>
        <dbReference type="ChEBI" id="CHEBI:18420"/>
    </cofactor>
</comment>
<dbReference type="EC" id="2.4.1.266" evidence="6"/>
<evidence type="ECO:0000256" key="6">
    <source>
        <dbReference type="ARBA" id="ARBA00039022"/>
    </source>
</evidence>
<keyword evidence="5" id="KW-0460">Magnesium</keyword>
<organism evidence="11 12">
    <name type="scientific">Defluviitalea saccharophila</name>
    <dbReference type="NCBI Taxonomy" id="879970"/>
    <lineage>
        <taxon>Bacteria</taxon>
        <taxon>Bacillati</taxon>
        <taxon>Bacillota</taxon>
        <taxon>Clostridia</taxon>
        <taxon>Lachnospirales</taxon>
        <taxon>Defluviitaleaceae</taxon>
        <taxon>Defluviitalea</taxon>
    </lineage>
</organism>
<dbReference type="EMBL" id="CP121687">
    <property type="protein sequence ID" value="WZL70401.1"/>
    <property type="molecule type" value="Genomic_DNA"/>
</dbReference>
<evidence type="ECO:0000256" key="5">
    <source>
        <dbReference type="ARBA" id="ARBA00022842"/>
    </source>
</evidence>
<comment type="similarity">
    <text evidence="2">Belongs to the glycosyltransferase 2 family.</text>
</comment>
<reference evidence="11 12" key="1">
    <citation type="submission" date="2023-03" db="EMBL/GenBank/DDBJ databases">
        <title>Novel Species.</title>
        <authorList>
            <person name="Ma S."/>
        </authorList>
    </citation>
    <scope>NUCLEOTIDE SEQUENCE [LARGE SCALE GENOMIC DNA]</scope>
    <source>
        <strain evidence="11 12">LIND6LT2</strain>
    </source>
</reference>
<dbReference type="CDD" id="cd04179">
    <property type="entry name" value="DPM_DPG-synthase_like"/>
    <property type="match status" value="1"/>
</dbReference>
<dbReference type="PANTHER" id="PTHR48090">
    <property type="entry name" value="UNDECAPRENYL-PHOSPHATE 4-DEOXY-4-FORMAMIDO-L-ARABINOSE TRANSFERASE-RELATED"/>
    <property type="match status" value="1"/>
</dbReference>
<accession>A0ABZ2Y4Y4</accession>